<protein>
    <recommendedName>
        <fullName evidence="1">SnoaL-like domain-containing protein</fullName>
    </recommendedName>
</protein>
<dbReference type="RefSeq" id="WP_338229069.1">
    <property type="nucleotide sequence ID" value="NZ_BTPE01000008.1"/>
</dbReference>
<evidence type="ECO:0000313" key="2">
    <source>
        <dbReference type="EMBL" id="GMQ34244.1"/>
    </source>
</evidence>
<evidence type="ECO:0000259" key="1">
    <source>
        <dbReference type="Pfam" id="PF12680"/>
    </source>
</evidence>
<dbReference type="EMBL" id="BTPE01000008">
    <property type="protein sequence ID" value="GMQ34244.1"/>
    <property type="molecule type" value="Genomic_DNA"/>
</dbReference>
<name>A0ABQ6Q227_9BACT</name>
<keyword evidence="3" id="KW-1185">Reference proteome</keyword>
<gene>
    <name evidence="2" type="ORF">Ataiwa_25160</name>
</gene>
<organism evidence="2 3">
    <name type="scientific">Algoriphagus taiwanensis</name>
    <dbReference type="NCBI Taxonomy" id="1445656"/>
    <lineage>
        <taxon>Bacteria</taxon>
        <taxon>Pseudomonadati</taxon>
        <taxon>Bacteroidota</taxon>
        <taxon>Cytophagia</taxon>
        <taxon>Cytophagales</taxon>
        <taxon>Cyclobacteriaceae</taxon>
        <taxon>Algoriphagus</taxon>
    </lineage>
</organism>
<dbReference type="SUPFAM" id="SSF54427">
    <property type="entry name" value="NTF2-like"/>
    <property type="match status" value="1"/>
</dbReference>
<proteinExistence type="predicted"/>
<dbReference type="InterPro" id="IPR032710">
    <property type="entry name" value="NTF2-like_dom_sf"/>
</dbReference>
<sequence>MKTEEREKLIQAYLEAYNAKDVEGMMEVLEDDVVFENFSSGEKTHSLNGKKEFQTQANDALAYFSSRKQEIKSMTHEKEKTEIKIDYWAIAAMDFPNGIKKGQELSLQGKSVFEFGSKGITKITDIS</sequence>
<feature type="domain" description="SnoaL-like" evidence="1">
    <location>
        <begin position="10"/>
        <end position="119"/>
    </location>
</feature>
<dbReference type="InterPro" id="IPR037401">
    <property type="entry name" value="SnoaL-like"/>
</dbReference>
<dbReference type="Proteomes" id="UP001307705">
    <property type="component" value="Unassembled WGS sequence"/>
</dbReference>
<dbReference type="Pfam" id="PF12680">
    <property type="entry name" value="SnoaL_2"/>
    <property type="match status" value="1"/>
</dbReference>
<evidence type="ECO:0000313" key="3">
    <source>
        <dbReference type="Proteomes" id="UP001307705"/>
    </source>
</evidence>
<reference evidence="2 3" key="1">
    <citation type="submission" date="2023-08" db="EMBL/GenBank/DDBJ databases">
        <title>Draft genome sequence of Algoriphagus taiwanensis.</title>
        <authorList>
            <person name="Takatani N."/>
            <person name="Hosokawa M."/>
            <person name="Sawabe T."/>
        </authorList>
    </citation>
    <scope>NUCLEOTIDE SEQUENCE [LARGE SCALE GENOMIC DNA]</scope>
    <source>
        <strain evidence="2 3">JCM 19755</strain>
    </source>
</reference>
<comment type="caution">
    <text evidence="2">The sequence shown here is derived from an EMBL/GenBank/DDBJ whole genome shotgun (WGS) entry which is preliminary data.</text>
</comment>
<accession>A0ABQ6Q227</accession>
<dbReference type="Gene3D" id="3.10.450.50">
    <property type="match status" value="1"/>
</dbReference>